<dbReference type="OrthoDB" id="2430298at2759"/>
<dbReference type="GO" id="GO:0015074">
    <property type="term" value="P:DNA integration"/>
    <property type="evidence" value="ECO:0007669"/>
    <property type="project" value="InterPro"/>
</dbReference>
<feature type="non-terminal residue" evidence="2">
    <location>
        <position position="84"/>
    </location>
</feature>
<dbReference type="AlphaFoldDB" id="A0A1R1WYK9"/>
<protein>
    <recommendedName>
        <fullName evidence="1">Integrase catalytic domain-containing protein</fullName>
    </recommendedName>
</protein>
<dbReference type="GO" id="GO:0005634">
    <property type="term" value="C:nucleus"/>
    <property type="evidence" value="ECO:0007669"/>
    <property type="project" value="UniProtKB-ARBA"/>
</dbReference>
<dbReference type="GO" id="GO:0003676">
    <property type="term" value="F:nucleic acid binding"/>
    <property type="evidence" value="ECO:0007669"/>
    <property type="project" value="InterPro"/>
</dbReference>
<evidence type="ECO:0000313" key="2">
    <source>
        <dbReference type="EMBL" id="OMJ07469.1"/>
    </source>
</evidence>
<dbReference type="PROSITE" id="PS50994">
    <property type="entry name" value="INTEGRASE"/>
    <property type="match status" value="1"/>
</dbReference>
<reference evidence="3" key="1">
    <citation type="submission" date="2017-01" db="EMBL/GenBank/DDBJ databases">
        <authorList>
            <person name="Wang Y."/>
            <person name="White M."/>
            <person name="Kvist S."/>
            <person name="Moncalvo J.-M."/>
        </authorList>
    </citation>
    <scope>NUCLEOTIDE SEQUENCE [LARGE SCALE GENOMIC DNA]</scope>
    <source>
        <strain evidence="3">ID-206-W2</strain>
    </source>
</reference>
<sequence>MECQKYLMVKPAYKFDGKSEVSEIFSVWQIDFLGPFPLSRQGNRYVIVALEALTGYPFAQATGDQTSETVLEFLKKLMSIFGVP</sequence>
<evidence type="ECO:0000313" key="3">
    <source>
        <dbReference type="Proteomes" id="UP000187429"/>
    </source>
</evidence>
<dbReference type="Gene3D" id="3.30.420.10">
    <property type="entry name" value="Ribonuclease H-like superfamily/Ribonuclease H"/>
    <property type="match status" value="1"/>
</dbReference>
<organism evidence="2 3">
    <name type="scientific">Smittium culicis</name>
    <dbReference type="NCBI Taxonomy" id="133412"/>
    <lineage>
        <taxon>Eukaryota</taxon>
        <taxon>Fungi</taxon>
        <taxon>Fungi incertae sedis</taxon>
        <taxon>Zoopagomycota</taxon>
        <taxon>Kickxellomycotina</taxon>
        <taxon>Harpellomycetes</taxon>
        <taxon>Harpellales</taxon>
        <taxon>Legeriomycetaceae</taxon>
        <taxon>Smittium</taxon>
    </lineage>
</organism>
<proteinExistence type="predicted"/>
<comment type="caution">
    <text evidence="2">The sequence shown here is derived from an EMBL/GenBank/DDBJ whole genome shotgun (WGS) entry which is preliminary data.</text>
</comment>
<dbReference type="InterPro" id="IPR001584">
    <property type="entry name" value="Integrase_cat-core"/>
</dbReference>
<feature type="domain" description="Integrase catalytic" evidence="1">
    <location>
        <begin position="7"/>
        <end position="84"/>
    </location>
</feature>
<dbReference type="Proteomes" id="UP000187429">
    <property type="component" value="Unassembled WGS sequence"/>
</dbReference>
<dbReference type="InterPro" id="IPR036397">
    <property type="entry name" value="RNaseH_sf"/>
</dbReference>
<evidence type="ECO:0000259" key="1">
    <source>
        <dbReference type="PROSITE" id="PS50994"/>
    </source>
</evidence>
<name>A0A1R1WYK9_9FUNG</name>
<accession>A0A1R1WYK9</accession>
<keyword evidence="3" id="KW-1185">Reference proteome</keyword>
<dbReference type="EMBL" id="LSSM01007647">
    <property type="protein sequence ID" value="OMJ07469.1"/>
    <property type="molecule type" value="Genomic_DNA"/>
</dbReference>
<gene>
    <name evidence="2" type="ORF">AYI69_g11447</name>
</gene>
<dbReference type="InterPro" id="IPR012337">
    <property type="entry name" value="RNaseH-like_sf"/>
</dbReference>
<dbReference type="SUPFAM" id="SSF53098">
    <property type="entry name" value="Ribonuclease H-like"/>
    <property type="match status" value="1"/>
</dbReference>